<proteinExistence type="predicted"/>
<dbReference type="Proteomes" id="UP001597251">
    <property type="component" value="Unassembled WGS sequence"/>
</dbReference>
<evidence type="ECO:0000313" key="3">
    <source>
        <dbReference type="EMBL" id="MFD1418313.1"/>
    </source>
</evidence>
<dbReference type="PANTHER" id="PTHR30337">
    <property type="entry name" value="COMPONENT OF ATP-DEPENDENT DSDNA EXONUCLEASE"/>
    <property type="match status" value="1"/>
</dbReference>
<dbReference type="InterPro" id="IPR029052">
    <property type="entry name" value="Metallo-depent_PP-like"/>
</dbReference>
<keyword evidence="1" id="KW-0378">Hydrolase</keyword>
<dbReference type="SUPFAM" id="SSF56300">
    <property type="entry name" value="Metallo-dependent phosphatases"/>
    <property type="match status" value="1"/>
</dbReference>
<dbReference type="InterPro" id="IPR050535">
    <property type="entry name" value="DNA_Repair-Maintenance_Comp"/>
</dbReference>
<dbReference type="Gene3D" id="3.60.21.10">
    <property type="match status" value="1"/>
</dbReference>
<evidence type="ECO:0000256" key="1">
    <source>
        <dbReference type="ARBA" id="ARBA00022801"/>
    </source>
</evidence>
<accession>A0ABW4BUJ8</accession>
<dbReference type="PANTHER" id="PTHR30337:SF7">
    <property type="entry name" value="PHOSPHOESTERASE"/>
    <property type="match status" value="1"/>
</dbReference>
<comment type="caution">
    <text evidence="3">The sequence shown here is derived from an EMBL/GenBank/DDBJ whole genome shotgun (WGS) entry which is preliminary data.</text>
</comment>
<dbReference type="EMBL" id="JBHTOI010000038">
    <property type="protein sequence ID" value="MFD1418313.1"/>
    <property type="molecule type" value="Genomic_DNA"/>
</dbReference>
<evidence type="ECO:0000313" key="4">
    <source>
        <dbReference type="Proteomes" id="UP001597251"/>
    </source>
</evidence>
<protein>
    <submittedName>
        <fullName evidence="3">Metallophosphoesterase</fullName>
    </submittedName>
</protein>
<dbReference type="Pfam" id="PF00149">
    <property type="entry name" value="Metallophos"/>
    <property type="match status" value="1"/>
</dbReference>
<dbReference type="InterPro" id="IPR041796">
    <property type="entry name" value="Mre11_N"/>
</dbReference>
<feature type="domain" description="Calcineurin-like phosphoesterase" evidence="2">
    <location>
        <begin position="1"/>
        <end position="193"/>
    </location>
</feature>
<dbReference type="InterPro" id="IPR014576">
    <property type="entry name" value="Pesterase_YhaO"/>
</dbReference>
<dbReference type="InterPro" id="IPR004843">
    <property type="entry name" value="Calcineurin-like_PHP"/>
</dbReference>
<dbReference type="PIRSF" id="PIRSF033091">
    <property type="entry name" value="Pesterase_YhaO"/>
    <property type="match status" value="1"/>
</dbReference>
<gene>
    <name evidence="3" type="ORF">ACFQ42_06145</name>
</gene>
<sequence>MKFIHAADLHIDTPFAGVNGFSSELQENLKKSTYTAAKKVFQTAIDKKVDFIILAGDIFDDTDRSLEAQSFLKDQFETMNKYGIKVYLVYGNHDYYRNDYSIIKFPNNVTVFGSDVTTASLEIDNMKVGITGFSYYQQHVSADMVSQYPSRGKFDYQIGILHAGVMDNNYAPFKVTDLLSKGYDYWALGHIHKREILNKIPYVIYPGDTQGRNQNDLGEKGFYLVTVKDRITTAQFIPSSVYIWRKEVIDAEDDDTLDSLISKISNILVNQNTMTTLTINNAQKLSDEVVKSIDRGEILHHFRNNKSAILYKIYPKYNKDNNLSEIDQKYWDDSKTEVFDLDGIKDMDSRLYNNEVIREHINQTDFLKNMKELVENTINKKYNGE</sequence>
<name>A0ABW4BUJ8_9LACO</name>
<organism evidence="3 4">
    <name type="scientific">Companilactobacillus keshanensis</name>
    <dbReference type="NCBI Taxonomy" id="2486003"/>
    <lineage>
        <taxon>Bacteria</taxon>
        <taxon>Bacillati</taxon>
        <taxon>Bacillota</taxon>
        <taxon>Bacilli</taxon>
        <taxon>Lactobacillales</taxon>
        <taxon>Lactobacillaceae</taxon>
        <taxon>Companilactobacillus</taxon>
    </lineage>
</organism>
<keyword evidence="4" id="KW-1185">Reference proteome</keyword>
<dbReference type="RefSeq" id="WP_125677624.1">
    <property type="nucleotide sequence ID" value="NZ_JBHTOI010000038.1"/>
</dbReference>
<dbReference type="CDD" id="cd00840">
    <property type="entry name" value="MPP_Mre11_N"/>
    <property type="match status" value="1"/>
</dbReference>
<reference evidence="4" key="1">
    <citation type="journal article" date="2019" name="Int. J. Syst. Evol. Microbiol.">
        <title>The Global Catalogue of Microorganisms (GCM) 10K type strain sequencing project: providing services to taxonomists for standard genome sequencing and annotation.</title>
        <authorList>
            <consortium name="The Broad Institute Genomics Platform"/>
            <consortium name="The Broad Institute Genome Sequencing Center for Infectious Disease"/>
            <person name="Wu L."/>
            <person name="Ma J."/>
        </authorList>
    </citation>
    <scope>NUCLEOTIDE SEQUENCE [LARGE SCALE GENOMIC DNA]</scope>
    <source>
        <strain evidence="4">CCM 8936</strain>
    </source>
</reference>
<evidence type="ECO:0000259" key="2">
    <source>
        <dbReference type="Pfam" id="PF00149"/>
    </source>
</evidence>